<dbReference type="InterPro" id="IPR030999">
    <property type="entry name" value="Thiosulf_SoxX"/>
</dbReference>
<reference evidence="7 8" key="1">
    <citation type="submission" date="2020-04" db="EMBL/GenBank/DDBJ databases">
        <title>Usitatibacter rugosus gen. nov., sp. nov. and Usitatibacter palustris sp. nov., novel members of Usitatibacteraceae fam. nov. within the order Nitrosomonadales isolated from soil.</title>
        <authorList>
            <person name="Huber K.J."/>
            <person name="Neumann-Schaal M."/>
            <person name="Geppert A."/>
            <person name="Luckner M."/>
            <person name="Wanner G."/>
            <person name="Overmann J."/>
        </authorList>
    </citation>
    <scope>NUCLEOTIDE SEQUENCE [LARGE SCALE GENOMIC DNA]</scope>
    <source>
        <strain evidence="7 8">0125_3</strain>
    </source>
</reference>
<feature type="chain" id="PRO_5026756770" description="Cytochrome c domain-containing protein" evidence="5">
    <location>
        <begin position="22"/>
        <end position="207"/>
    </location>
</feature>
<dbReference type="GO" id="GO:0020037">
    <property type="term" value="F:heme binding"/>
    <property type="evidence" value="ECO:0007669"/>
    <property type="project" value="InterPro"/>
</dbReference>
<name>A0A6M4GVC2_9PROT</name>
<evidence type="ECO:0000256" key="4">
    <source>
        <dbReference type="PROSITE-ProRule" id="PRU00433"/>
    </source>
</evidence>
<dbReference type="NCBIfam" id="TIGR04485">
    <property type="entry name" value="thiosulf_SoxX"/>
    <property type="match status" value="1"/>
</dbReference>
<dbReference type="KEGG" id="uru:DSM104443_02062"/>
<evidence type="ECO:0000313" key="7">
    <source>
        <dbReference type="EMBL" id="QJR10992.1"/>
    </source>
</evidence>
<dbReference type="GO" id="GO:0009055">
    <property type="term" value="F:electron transfer activity"/>
    <property type="evidence" value="ECO:0007669"/>
    <property type="project" value="InterPro"/>
</dbReference>
<feature type="domain" description="Cytochrome c" evidence="6">
    <location>
        <begin position="95"/>
        <end position="202"/>
    </location>
</feature>
<keyword evidence="5" id="KW-0732">Signal</keyword>
<keyword evidence="2 4" id="KW-0479">Metal-binding</keyword>
<evidence type="ECO:0000256" key="5">
    <source>
        <dbReference type="SAM" id="SignalP"/>
    </source>
</evidence>
<dbReference type="RefSeq" id="WP_171091946.1">
    <property type="nucleotide sequence ID" value="NZ_CP053069.1"/>
</dbReference>
<dbReference type="GO" id="GO:0046872">
    <property type="term" value="F:metal ion binding"/>
    <property type="evidence" value="ECO:0007669"/>
    <property type="project" value="UniProtKB-KW"/>
</dbReference>
<dbReference type="AlphaFoldDB" id="A0A6M4GVC2"/>
<dbReference type="Gene3D" id="1.10.760.10">
    <property type="entry name" value="Cytochrome c-like domain"/>
    <property type="match status" value="1"/>
</dbReference>
<evidence type="ECO:0000313" key="8">
    <source>
        <dbReference type="Proteomes" id="UP000501534"/>
    </source>
</evidence>
<dbReference type="PROSITE" id="PS51257">
    <property type="entry name" value="PROKAR_LIPOPROTEIN"/>
    <property type="match status" value="1"/>
</dbReference>
<dbReference type="Proteomes" id="UP000501534">
    <property type="component" value="Chromosome"/>
</dbReference>
<accession>A0A6M4GVC2</accession>
<proteinExistence type="predicted"/>
<dbReference type="SUPFAM" id="SSF46626">
    <property type="entry name" value="Cytochrome c"/>
    <property type="match status" value="1"/>
</dbReference>
<dbReference type="InterPro" id="IPR016823">
    <property type="entry name" value="Thiosulf_SoxX_II"/>
</dbReference>
<dbReference type="InterPro" id="IPR036909">
    <property type="entry name" value="Cyt_c-like_dom_sf"/>
</dbReference>
<keyword evidence="1 4" id="KW-0349">Heme</keyword>
<protein>
    <recommendedName>
        <fullName evidence="6">Cytochrome c domain-containing protein</fullName>
    </recommendedName>
</protein>
<evidence type="ECO:0000256" key="2">
    <source>
        <dbReference type="ARBA" id="ARBA00022723"/>
    </source>
</evidence>
<feature type="signal peptide" evidence="5">
    <location>
        <begin position="1"/>
        <end position="21"/>
    </location>
</feature>
<keyword evidence="8" id="KW-1185">Reference proteome</keyword>
<dbReference type="Pfam" id="PF00034">
    <property type="entry name" value="Cytochrom_C"/>
    <property type="match status" value="1"/>
</dbReference>
<sequence length="207" mass="22726">MKKIIGSVVVLGLIAAGCASTYVSEEQREAQALAMMKTSFKENGQAKLDRLDQDDMQKMCSRYHGDTKMPKEVGEKLEKDQQAQIKYPADGTYLGDWKSGERIAQSGVGKQFSDNPANPNGANCYACHQLTKAELAYGTIGPSLYNFAKLRGYTPEMQKYAYGKVYNSQAFSACSSMPRFGHSGILTEAQIKDVVALLMDPQSPVNK</sequence>
<evidence type="ECO:0000256" key="3">
    <source>
        <dbReference type="ARBA" id="ARBA00023004"/>
    </source>
</evidence>
<evidence type="ECO:0000256" key="1">
    <source>
        <dbReference type="ARBA" id="ARBA00022617"/>
    </source>
</evidence>
<dbReference type="PROSITE" id="PS51007">
    <property type="entry name" value="CYTC"/>
    <property type="match status" value="1"/>
</dbReference>
<dbReference type="EMBL" id="CP053069">
    <property type="protein sequence ID" value="QJR10992.1"/>
    <property type="molecule type" value="Genomic_DNA"/>
</dbReference>
<dbReference type="InterPro" id="IPR009056">
    <property type="entry name" value="Cyt_c-like_dom"/>
</dbReference>
<evidence type="ECO:0000259" key="6">
    <source>
        <dbReference type="PROSITE" id="PS51007"/>
    </source>
</evidence>
<gene>
    <name evidence="7" type="ORF">DSM104443_02062</name>
</gene>
<organism evidence="7 8">
    <name type="scientific">Usitatibacter rugosus</name>
    <dbReference type="NCBI Taxonomy" id="2732067"/>
    <lineage>
        <taxon>Bacteria</taxon>
        <taxon>Pseudomonadati</taxon>
        <taxon>Pseudomonadota</taxon>
        <taxon>Betaproteobacteria</taxon>
        <taxon>Nitrosomonadales</taxon>
        <taxon>Usitatibacteraceae</taxon>
        <taxon>Usitatibacter</taxon>
    </lineage>
</organism>
<keyword evidence="3 4" id="KW-0408">Iron</keyword>
<dbReference type="PIRSF" id="PIRSF024608">
    <property type="entry name" value="UCP024608"/>
    <property type="match status" value="1"/>
</dbReference>